<evidence type="ECO:0000256" key="1">
    <source>
        <dbReference type="SAM" id="Phobius"/>
    </source>
</evidence>
<feature type="transmembrane region" description="Helical" evidence="1">
    <location>
        <begin position="49"/>
        <end position="67"/>
    </location>
</feature>
<keyword evidence="4" id="KW-1185">Reference proteome</keyword>
<comment type="caution">
    <text evidence="3">The sequence shown here is derived from an EMBL/GenBank/DDBJ whole genome shotgun (WGS) entry which is preliminary data.</text>
</comment>
<gene>
    <name evidence="3" type="ORF">AABB81_01520</name>
</gene>
<evidence type="ECO:0000313" key="4">
    <source>
        <dbReference type="Proteomes" id="UP001474120"/>
    </source>
</evidence>
<dbReference type="SMART" id="SM00028">
    <property type="entry name" value="TPR"/>
    <property type="match status" value="2"/>
</dbReference>
<dbReference type="SUPFAM" id="SSF48452">
    <property type="entry name" value="TPR-like"/>
    <property type="match status" value="1"/>
</dbReference>
<dbReference type="Gene3D" id="1.25.40.10">
    <property type="entry name" value="Tetratricopeptide repeat domain"/>
    <property type="match status" value="1"/>
</dbReference>
<dbReference type="Pfam" id="PF09976">
    <property type="entry name" value="TPR_21"/>
    <property type="match status" value="1"/>
</dbReference>
<name>A0ABU9KZ03_9FLAO</name>
<evidence type="ECO:0000313" key="3">
    <source>
        <dbReference type="EMBL" id="MEL4454557.1"/>
    </source>
</evidence>
<keyword evidence="1" id="KW-0812">Transmembrane</keyword>
<dbReference type="EMBL" id="JBCDNA010000001">
    <property type="protein sequence ID" value="MEL4454557.1"/>
    <property type="molecule type" value="Genomic_DNA"/>
</dbReference>
<proteinExistence type="predicted"/>
<evidence type="ECO:0000259" key="2">
    <source>
        <dbReference type="Pfam" id="PF09976"/>
    </source>
</evidence>
<accession>A0ABU9KZ03</accession>
<feature type="domain" description="Ancillary SecYEG translocon subunit/Cell division coordinator CpoB TPR" evidence="2">
    <location>
        <begin position="41"/>
        <end position="237"/>
    </location>
</feature>
<dbReference type="RefSeq" id="WP_342158124.1">
    <property type="nucleotide sequence ID" value="NZ_JBCDNA010000001.1"/>
</dbReference>
<organism evidence="3 4">
    <name type="scientific">Lutimonas vermicola</name>
    <dbReference type="NCBI Taxonomy" id="414288"/>
    <lineage>
        <taxon>Bacteria</taxon>
        <taxon>Pseudomonadati</taxon>
        <taxon>Bacteroidota</taxon>
        <taxon>Flavobacteriia</taxon>
        <taxon>Flavobacteriales</taxon>
        <taxon>Flavobacteriaceae</taxon>
        <taxon>Lutimonas</taxon>
    </lineage>
</organism>
<dbReference type="Proteomes" id="UP001474120">
    <property type="component" value="Unassembled WGS sequence"/>
</dbReference>
<dbReference type="InterPro" id="IPR011990">
    <property type="entry name" value="TPR-like_helical_dom_sf"/>
</dbReference>
<keyword evidence="1" id="KW-0472">Membrane</keyword>
<dbReference type="InterPro" id="IPR019734">
    <property type="entry name" value="TPR_rpt"/>
</dbReference>
<reference evidence="3 4" key="1">
    <citation type="submission" date="2024-04" db="EMBL/GenBank/DDBJ databases">
        <title>whole genome sequencing of Lutimonas vermicola strain IMCC1616.</title>
        <authorList>
            <person name="Bae S.S."/>
        </authorList>
    </citation>
    <scope>NUCLEOTIDE SEQUENCE [LARGE SCALE GENOMIC DNA]</scope>
    <source>
        <strain evidence="3 4">IMCC1616</strain>
    </source>
</reference>
<keyword evidence="1" id="KW-1133">Transmembrane helix</keyword>
<sequence length="254" mass="28320">MATYKKRGNKVKKGNQGSIEDQSTTAEVFNTLDETASRSEQWVEKNQKIIFTGLIVIAGIILAFLAYNKYVIEPKEKEAADELAFPKRYFEEAQNTSVAVDSLYNLSLNGTDGKYGLIDIVDNYGSTKAGNLAKYMSGIAFLKTGDYESAIKYLSDFSSEDEMLAALAKGNIGDAFVEIGQPEDGLQYYLEAARVKDNNFTSPLYLFRAGNIAMELGKFKDAEGYYQTIKDNYPKSEEAKNIDIFIQRAQIAQK</sequence>
<protein>
    <submittedName>
        <fullName evidence="3">Tetratricopeptide repeat protein</fullName>
    </submittedName>
</protein>
<dbReference type="InterPro" id="IPR018704">
    <property type="entry name" value="SecYEG/CpoB_TPR"/>
</dbReference>